<feature type="transmembrane region" description="Helical" evidence="6">
    <location>
        <begin position="112"/>
        <end position="137"/>
    </location>
</feature>
<evidence type="ECO:0000256" key="3">
    <source>
        <dbReference type="ARBA" id="ARBA00022692"/>
    </source>
</evidence>
<evidence type="ECO:0000313" key="8">
    <source>
        <dbReference type="EMBL" id="TKA23918.1"/>
    </source>
</evidence>
<dbReference type="InterPro" id="IPR013057">
    <property type="entry name" value="AA_transpt_TM"/>
</dbReference>
<feature type="transmembrane region" description="Helical" evidence="6">
    <location>
        <begin position="268"/>
        <end position="289"/>
    </location>
</feature>
<protein>
    <recommendedName>
        <fullName evidence="7">Amino acid transporter transmembrane domain-containing protein</fullName>
    </recommendedName>
</protein>
<dbReference type="Pfam" id="PF01490">
    <property type="entry name" value="Aa_trans"/>
    <property type="match status" value="1"/>
</dbReference>
<keyword evidence="9" id="KW-1185">Reference proteome</keyword>
<sequence length="499" mass="53250">MSTSTPCIRAAMPSMQYTNQEELALEKAPTQQRTYGAEKKGGNTALQTIVSQQQGSMESCPQAHDAVFGVVTEGGPNYRSVGWIGTAFLMMKTQIGLGVLSIPVVFETLGMIPGVICLLVIATITTWSDYVVGVFKFKHPEVYGIDDVGRLVAGSPGYWIMGGAFCLYFIFLSGSAMLSISIAFNAVSLHGTCTAVFVAVAAILAFLLGSIQTLGRISWLAWIGVVTLLSAIFAVTISVGLEDKPADAPDGPWESDYQLTASPSFADAAAALSSLVFAYAGTPAFFSIVSEMRDPRQYTKSLVLCQGVVTVVYVIIGIVVYYYCGSYVASPALGSAGQLMKRISYGLALPGLIVSMTLMTHLPAKYVFVRALGGTKHLTSNTLIHWAVWLGCTAGTALIAYIIASAIPVFDSLVSLVGALLGTLMSFQPMGCMWLYDNWGVARENRTMKWKLMVCWCVFVIVSGSFLMIAGTYGSVISIMESYSEDGGTSAWSCADNSG</sequence>
<dbReference type="PANTHER" id="PTHR22950">
    <property type="entry name" value="AMINO ACID TRANSPORTER"/>
    <property type="match status" value="1"/>
</dbReference>
<comment type="similarity">
    <text evidence="2">Belongs to the amino acid/polyamine transporter 2 family.</text>
</comment>
<dbReference type="PANTHER" id="PTHR22950:SF683">
    <property type="entry name" value="AMINO ACID TRANSPORTER (EUROFUNG)"/>
    <property type="match status" value="1"/>
</dbReference>
<evidence type="ECO:0000256" key="6">
    <source>
        <dbReference type="SAM" id="Phobius"/>
    </source>
</evidence>
<feature type="transmembrane region" description="Helical" evidence="6">
    <location>
        <begin position="456"/>
        <end position="480"/>
    </location>
</feature>
<comment type="caution">
    <text evidence="8">The sequence shown here is derived from an EMBL/GenBank/DDBJ whole genome shotgun (WGS) entry which is preliminary data.</text>
</comment>
<dbReference type="AlphaFoldDB" id="A0A4U0TPE3"/>
<comment type="subcellular location">
    <subcellularLocation>
        <location evidence="1">Membrane</location>
        <topology evidence="1">Multi-pass membrane protein</topology>
    </subcellularLocation>
</comment>
<dbReference type="Gene3D" id="1.20.1740.10">
    <property type="entry name" value="Amino acid/polyamine transporter I"/>
    <property type="match status" value="1"/>
</dbReference>
<dbReference type="GO" id="GO:0016020">
    <property type="term" value="C:membrane"/>
    <property type="evidence" value="ECO:0007669"/>
    <property type="project" value="UniProtKB-SubCell"/>
</dbReference>
<keyword evidence="5 6" id="KW-0472">Membrane</keyword>
<evidence type="ECO:0000256" key="4">
    <source>
        <dbReference type="ARBA" id="ARBA00022989"/>
    </source>
</evidence>
<dbReference type="FunFam" id="1.20.1740.10:FF:000039">
    <property type="entry name" value="Neutral amino acid transporter (Eurofung)"/>
    <property type="match status" value="1"/>
</dbReference>
<evidence type="ECO:0000256" key="1">
    <source>
        <dbReference type="ARBA" id="ARBA00004141"/>
    </source>
</evidence>
<keyword evidence="4 6" id="KW-1133">Transmembrane helix</keyword>
<feature type="transmembrane region" description="Helical" evidence="6">
    <location>
        <begin position="158"/>
        <end position="183"/>
    </location>
</feature>
<dbReference type="Proteomes" id="UP000308549">
    <property type="component" value="Unassembled WGS sequence"/>
</dbReference>
<reference evidence="8 9" key="1">
    <citation type="submission" date="2017-03" db="EMBL/GenBank/DDBJ databases">
        <title>Genomes of endolithic fungi from Antarctica.</title>
        <authorList>
            <person name="Coleine C."/>
            <person name="Masonjones S."/>
            <person name="Stajich J.E."/>
        </authorList>
    </citation>
    <scope>NUCLEOTIDE SEQUENCE [LARGE SCALE GENOMIC DNA]</scope>
    <source>
        <strain evidence="8 9">CCFEE 6315</strain>
    </source>
</reference>
<evidence type="ECO:0000256" key="2">
    <source>
        <dbReference type="ARBA" id="ARBA00008066"/>
    </source>
</evidence>
<dbReference type="OrthoDB" id="40134at2759"/>
<gene>
    <name evidence="8" type="ORF">B0A50_06423</name>
</gene>
<accession>A0A4U0TPE3</accession>
<organism evidence="8 9">
    <name type="scientific">Salinomyces thailandicus</name>
    <dbReference type="NCBI Taxonomy" id="706561"/>
    <lineage>
        <taxon>Eukaryota</taxon>
        <taxon>Fungi</taxon>
        <taxon>Dikarya</taxon>
        <taxon>Ascomycota</taxon>
        <taxon>Pezizomycotina</taxon>
        <taxon>Dothideomycetes</taxon>
        <taxon>Dothideomycetidae</taxon>
        <taxon>Mycosphaerellales</taxon>
        <taxon>Teratosphaeriaceae</taxon>
        <taxon>Salinomyces</taxon>
    </lineage>
</organism>
<feature type="transmembrane region" description="Helical" evidence="6">
    <location>
        <begin position="383"/>
        <end position="407"/>
    </location>
</feature>
<feature type="transmembrane region" description="Helical" evidence="6">
    <location>
        <begin position="81"/>
        <end position="106"/>
    </location>
</feature>
<feature type="transmembrane region" description="Helical" evidence="6">
    <location>
        <begin position="220"/>
        <end position="241"/>
    </location>
</feature>
<feature type="transmembrane region" description="Helical" evidence="6">
    <location>
        <begin position="189"/>
        <end position="208"/>
    </location>
</feature>
<name>A0A4U0TPE3_9PEZI</name>
<feature type="domain" description="Amino acid transporter transmembrane" evidence="7">
    <location>
        <begin position="82"/>
        <end position="474"/>
    </location>
</feature>
<feature type="transmembrane region" description="Helical" evidence="6">
    <location>
        <begin position="301"/>
        <end position="323"/>
    </location>
</feature>
<feature type="transmembrane region" description="Helical" evidence="6">
    <location>
        <begin position="343"/>
        <end position="362"/>
    </location>
</feature>
<proteinExistence type="inferred from homology"/>
<dbReference type="GO" id="GO:0015179">
    <property type="term" value="F:L-amino acid transmembrane transporter activity"/>
    <property type="evidence" value="ECO:0007669"/>
    <property type="project" value="TreeGrafter"/>
</dbReference>
<dbReference type="EMBL" id="NAJL01000049">
    <property type="protein sequence ID" value="TKA23918.1"/>
    <property type="molecule type" value="Genomic_DNA"/>
</dbReference>
<keyword evidence="3 6" id="KW-0812">Transmembrane</keyword>
<evidence type="ECO:0000313" key="9">
    <source>
        <dbReference type="Proteomes" id="UP000308549"/>
    </source>
</evidence>
<feature type="transmembrane region" description="Helical" evidence="6">
    <location>
        <begin position="413"/>
        <end position="436"/>
    </location>
</feature>
<evidence type="ECO:0000259" key="7">
    <source>
        <dbReference type="Pfam" id="PF01490"/>
    </source>
</evidence>
<evidence type="ECO:0000256" key="5">
    <source>
        <dbReference type="ARBA" id="ARBA00023136"/>
    </source>
</evidence>